<dbReference type="Pfam" id="PF03985">
    <property type="entry name" value="Paf1"/>
    <property type="match status" value="1"/>
</dbReference>
<keyword evidence="6" id="KW-1185">Reference proteome</keyword>
<gene>
    <name evidence="5" type="ORF">APZ42_021806</name>
</gene>
<comment type="subcellular location">
    <subcellularLocation>
        <location evidence="1">Nucleus</location>
    </subcellularLocation>
</comment>
<dbReference type="GO" id="GO:0006368">
    <property type="term" value="P:transcription elongation by RNA polymerase II"/>
    <property type="evidence" value="ECO:0007669"/>
    <property type="project" value="InterPro"/>
</dbReference>
<accession>A0A0N8AU95</accession>
<evidence type="ECO:0000256" key="2">
    <source>
        <dbReference type="ARBA" id="ARBA00007560"/>
    </source>
</evidence>
<dbReference type="Proteomes" id="UP000076858">
    <property type="component" value="Unassembled WGS sequence"/>
</dbReference>
<dbReference type="GO" id="GO:0003682">
    <property type="term" value="F:chromatin binding"/>
    <property type="evidence" value="ECO:0007669"/>
    <property type="project" value="TreeGrafter"/>
</dbReference>
<dbReference type="OrthoDB" id="10260285at2759"/>
<evidence type="ECO:0000256" key="3">
    <source>
        <dbReference type="ARBA" id="ARBA00020462"/>
    </source>
</evidence>
<evidence type="ECO:0000256" key="4">
    <source>
        <dbReference type="ARBA" id="ARBA00023242"/>
    </source>
</evidence>
<proteinExistence type="inferred from homology"/>
<name>A0A0N8AU95_9CRUS</name>
<organism evidence="5 6">
    <name type="scientific">Daphnia magna</name>
    <dbReference type="NCBI Taxonomy" id="35525"/>
    <lineage>
        <taxon>Eukaryota</taxon>
        <taxon>Metazoa</taxon>
        <taxon>Ecdysozoa</taxon>
        <taxon>Arthropoda</taxon>
        <taxon>Crustacea</taxon>
        <taxon>Branchiopoda</taxon>
        <taxon>Diplostraca</taxon>
        <taxon>Cladocera</taxon>
        <taxon>Anomopoda</taxon>
        <taxon>Daphniidae</taxon>
        <taxon>Daphnia</taxon>
    </lineage>
</organism>
<reference evidence="5 6" key="1">
    <citation type="submission" date="2016-03" db="EMBL/GenBank/DDBJ databases">
        <title>EvidentialGene: Evidence-directed Construction of Genes on Genomes.</title>
        <authorList>
            <person name="Gilbert D.G."/>
            <person name="Choi J.-H."/>
            <person name="Mockaitis K."/>
            <person name="Colbourne J."/>
            <person name="Pfrender M."/>
        </authorList>
    </citation>
    <scope>NUCLEOTIDE SEQUENCE [LARGE SCALE GENOMIC DNA]</scope>
    <source>
        <strain evidence="5 6">Xinb3</strain>
        <tissue evidence="5">Complete organism</tissue>
    </source>
</reference>
<sequence>MPPTINPPQNAERDRRRQQASSAAAAPGERRTDLVCRVKYCNTLPDIPFDPKFITYPFDSNRFIQYNATSLEKSYKYELLAEYDLGITIDLINPEAYAKEKNAHLDPADERLLEEDTHHAPQDAKRKAQHAKNVSWLRRTEYISTEATRFQPMTIEKVEAKVGYSMKKALKEEHVYMDHESQIKAIEKTFADAKKPILEHSSKKGVTAVEVLPVIPDFKLWKYPCAQVIFDANPAPVDRPTHVQVEEMSQAMIRGVMDETGEQFVAYFLPTSETLTKRARDASQSIDYDDNDEYDYKMARQYHWNVKSKASKGYEENYFIVFRDNAVYYNELETRVRLTKRRPKPGEPATSNTRLVLKHRSLTSREHRMFRQRERQLEPANQAEDEEEMEEDEEENDDEEEVEVGGPRLAKEGEKEDEDKDAESDARSERSRSRSRSRSKSKSPRSASSAGSSSRSRSSSAASSHRSASPPPADVDQAQDKKSSSGSGSSSSSSSASSSASSSGSSSDSE</sequence>
<dbReference type="GO" id="GO:0016593">
    <property type="term" value="C:Cdc73/Paf1 complex"/>
    <property type="evidence" value="ECO:0007669"/>
    <property type="project" value="InterPro"/>
</dbReference>
<comment type="caution">
    <text evidence="5">The sequence shown here is derived from an EMBL/GenBank/DDBJ whole genome shotgun (WGS) entry which is preliminary data.</text>
</comment>
<dbReference type="AlphaFoldDB" id="A0A0N8AU95"/>
<dbReference type="InterPro" id="IPR007133">
    <property type="entry name" value="RNA_pol_II-assoc_Paf1"/>
</dbReference>
<evidence type="ECO:0000313" key="5">
    <source>
        <dbReference type="EMBL" id="KZS13131.1"/>
    </source>
</evidence>
<evidence type="ECO:0000256" key="1">
    <source>
        <dbReference type="ARBA" id="ARBA00004123"/>
    </source>
</evidence>
<protein>
    <recommendedName>
        <fullName evidence="3">RNA polymerase II-associated factor 1 homolog</fullName>
    </recommendedName>
</protein>
<dbReference type="STRING" id="35525.A0A0N8AU95"/>
<comment type="similarity">
    <text evidence="2">Belongs to the PAF1 family.</text>
</comment>
<keyword evidence="4" id="KW-0539">Nucleus</keyword>
<evidence type="ECO:0000313" key="6">
    <source>
        <dbReference type="Proteomes" id="UP000076858"/>
    </source>
</evidence>
<dbReference type="EMBL" id="LRGB01001273">
    <property type="protein sequence ID" value="KZS13131.1"/>
    <property type="molecule type" value="Genomic_DNA"/>
</dbReference>
<dbReference type="GO" id="GO:0000993">
    <property type="term" value="F:RNA polymerase II complex binding"/>
    <property type="evidence" value="ECO:0007669"/>
    <property type="project" value="TreeGrafter"/>
</dbReference>
<dbReference type="PANTHER" id="PTHR23188:SF12">
    <property type="entry name" value="RNA POLYMERASE II-ASSOCIATED FACTOR 1 HOMOLOG"/>
    <property type="match status" value="1"/>
</dbReference>
<dbReference type="PANTHER" id="PTHR23188">
    <property type="entry name" value="RNA POLYMERASE II-ASSOCIATED FACTOR 1 HOMOLOG"/>
    <property type="match status" value="1"/>
</dbReference>